<proteinExistence type="predicted"/>
<dbReference type="PRINTS" id="PR00111">
    <property type="entry name" value="ABHYDROLASE"/>
</dbReference>
<dbReference type="AlphaFoldDB" id="A0A0D6JTR8"/>
<dbReference type="InterPro" id="IPR000073">
    <property type="entry name" value="AB_hydrolase_1"/>
</dbReference>
<dbReference type="OrthoDB" id="292932at2157"/>
<dbReference type="Pfam" id="PF12697">
    <property type="entry name" value="Abhydrolase_6"/>
    <property type="match status" value="1"/>
</dbReference>
<gene>
    <name evidence="3" type="primary">bphD</name>
    <name evidence="3" type="ORF">BN996_02747</name>
</gene>
<evidence type="ECO:0000313" key="3">
    <source>
        <dbReference type="EMBL" id="CQR51420.1"/>
    </source>
</evidence>
<evidence type="ECO:0000313" key="4">
    <source>
        <dbReference type="Proteomes" id="UP000198902"/>
    </source>
</evidence>
<dbReference type="InterPro" id="IPR029058">
    <property type="entry name" value="AB_hydrolase_fold"/>
</dbReference>
<accession>A0A0D6JTR8</accession>
<protein>
    <submittedName>
        <fullName evidence="3">2-hydroxy-6-oxo-6-phenylhexa-2,4-dienoate hydrolase</fullName>
    </submittedName>
</protein>
<dbReference type="Proteomes" id="UP000198902">
    <property type="component" value="Unassembled WGS sequence"/>
</dbReference>
<organism evidence="3 4">
    <name type="scientific">Haloferax massiliensis</name>
    <dbReference type="NCBI Taxonomy" id="1476858"/>
    <lineage>
        <taxon>Archaea</taxon>
        <taxon>Methanobacteriati</taxon>
        <taxon>Methanobacteriota</taxon>
        <taxon>Stenosarchaea group</taxon>
        <taxon>Halobacteria</taxon>
        <taxon>Halobacteriales</taxon>
        <taxon>Haloferacaceae</taxon>
        <taxon>Haloferax</taxon>
    </lineage>
</organism>
<dbReference type="EMBL" id="CSTE01000002">
    <property type="protein sequence ID" value="CQR51420.1"/>
    <property type="molecule type" value="Genomic_DNA"/>
</dbReference>
<dbReference type="InterPro" id="IPR050228">
    <property type="entry name" value="Carboxylesterase_BioH"/>
</dbReference>
<feature type="domain" description="AB hydrolase-1" evidence="2">
    <location>
        <begin position="66"/>
        <end position="314"/>
    </location>
</feature>
<feature type="region of interest" description="Disordered" evidence="1">
    <location>
        <begin position="1"/>
        <end position="21"/>
    </location>
</feature>
<reference evidence="4" key="1">
    <citation type="submission" date="2015-03" db="EMBL/GenBank/DDBJ databases">
        <authorList>
            <person name="Urmite Genomes"/>
        </authorList>
    </citation>
    <scope>NUCLEOTIDE SEQUENCE [LARGE SCALE GENOMIC DNA]</scope>
    <source>
        <strain evidence="4">Arc-Hr</strain>
    </source>
</reference>
<sequence>MASTRRTDGRSPDAETADAKREFGTAQRVAFEAEGVSFESRYVDLDSPACRVHVVDAGEPTNEPPLVFVHGVMNFGAMFAPLMGRLGGARMLALDRPGWGLSDDFRYDADTQRRVAVDVLDGVLDALDVDRVDVVGHSTGGYWGLAFALARPGRVRRLVAVGGVPAFPGTNPPIPLRLFTVPIVARLLVPRGHPTEATVVEQLAVVGEDRTIRRYPELVAARVAHDRNPRASAVGVSELKSFMTLSGWRAGARLTPSELRAVERPTTFVWGDEDFLGTPEDVRETIASMTDSRLETLAAGHIPWLGHPDACADVVAAARA</sequence>
<dbReference type="RefSeq" id="WP_089779765.1">
    <property type="nucleotide sequence ID" value="NZ_CABLRR010000002.1"/>
</dbReference>
<evidence type="ECO:0000259" key="2">
    <source>
        <dbReference type="Pfam" id="PF12697"/>
    </source>
</evidence>
<dbReference type="SUPFAM" id="SSF53474">
    <property type="entry name" value="alpha/beta-Hydrolases"/>
    <property type="match status" value="1"/>
</dbReference>
<dbReference type="PANTHER" id="PTHR43194">
    <property type="entry name" value="HYDROLASE ALPHA/BETA FOLD FAMILY"/>
    <property type="match status" value="1"/>
</dbReference>
<keyword evidence="4" id="KW-1185">Reference proteome</keyword>
<name>A0A0D6JTR8_9EURY</name>
<dbReference type="PANTHER" id="PTHR43194:SF2">
    <property type="entry name" value="PEROXISOMAL MEMBRANE PROTEIN LPX1"/>
    <property type="match status" value="1"/>
</dbReference>
<dbReference type="GO" id="GO:0016787">
    <property type="term" value="F:hydrolase activity"/>
    <property type="evidence" value="ECO:0007669"/>
    <property type="project" value="UniProtKB-KW"/>
</dbReference>
<evidence type="ECO:0000256" key="1">
    <source>
        <dbReference type="SAM" id="MobiDB-lite"/>
    </source>
</evidence>
<keyword evidence="3" id="KW-0378">Hydrolase</keyword>
<dbReference type="Gene3D" id="3.40.50.1820">
    <property type="entry name" value="alpha/beta hydrolase"/>
    <property type="match status" value="1"/>
</dbReference>